<dbReference type="Gene3D" id="1.20.120.1770">
    <property type="match status" value="1"/>
</dbReference>
<comment type="similarity">
    <text evidence="3">Belongs to the FRRS1 family.</text>
</comment>
<dbReference type="Ensembl" id="ENSXETT00000094319">
    <property type="protein sequence ID" value="ENSXETP00000065216"/>
    <property type="gene ID" value="ENSXETG00000011666"/>
</dbReference>
<dbReference type="CDD" id="cd08544">
    <property type="entry name" value="Reeler"/>
    <property type="match status" value="1"/>
</dbReference>
<dbReference type="InterPro" id="IPR051237">
    <property type="entry name" value="Ferric-chelate_Red/DefProt"/>
</dbReference>
<gene>
    <name evidence="16 18 19" type="primary">frrs1</name>
</gene>
<evidence type="ECO:0000256" key="10">
    <source>
        <dbReference type="ARBA" id="ARBA00023180"/>
    </source>
</evidence>
<feature type="transmembrane region" description="Helical" evidence="11">
    <location>
        <begin position="376"/>
        <end position="396"/>
    </location>
</feature>
<keyword evidence="6" id="KW-0249">Electron transport</keyword>
<comment type="cofactor">
    <cofactor evidence="1">
        <name>heme b</name>
        <dbReference type="ChEBI" id="CHEBI:60344"/>
    </cofactor>
</comment>
<dbReference type="PANTHER" id="PTHR45828:SF3">
    <property type="entry name" value="FERRIC-CHELATE REDUCTASE 1"/>
    <property type="match status" value="1"/>
</dbReference>
<reference evidence="16" key="1">
    <citation type="journal article" date="2010" name="Science">
        <title>The genome of the Western clawed frog Xenopus tropicalis.</title>
        <authorList>
            <person name="Hellsten U."/>
            <person name="Harland R.M."/>
            <person name="Gilchrist M.J."/>
            <person name="Hendrix D."/>
            <person name="Jurka J."/>
            <person name="Kapitonov V."/>
            <person name="Ovcharenko I."/>
            <person name="Putnam N.H."/>
            <person name="Shu S."/>
            <person name="Taher L."/>
            <person name="Blitz I.L."/>
            <person name="Blumberg B."/>
            <person name="Dichmann D.S."/>
            <person name="Dubchak I."/>
            <person name="Amaya E."/>
            <person name="Detter J.C."/>
            <person name="Fletcher R."/>
            <person name="Gerhard D.S."/>
            <person name="Goodstein D."/>
            <person name="Graves T."/>
            <person name="Grigoriev I.V."/>
            <person name="Grimwood J."/>
            <person name="Kawashima T."/>
            <person name="Lindquist E."/>
            <person name="Lucas S.M."/>
            <person name="Mead P.E."/>
            <person name="Mitros T."/>
            <person name="Ogino H."/>
            <person name="Ohta Y."/>
            <person name="Poliakov A.V."/>
            <person name="Pollet N."/>
            <person name="Robert J."/>
            <person name="Salamov A."/>
            <person name="Sater A.K."/>
            <person name="Schmutz J."/>
            <person name="Terry A."/>
            <person name="Vize P.D."/>
            <person name="Warren W.C."/>
            <person name="Wells D."/>
            <person name="Wills A."/>
            <person name="Wilson R.K."/>
            <person name="Zimmerman L.B."/>
            <person name="Zorn A.M."/>
            <person name="Grainger R."/>
            <person name="Grammer T."/>
            <person name="Khokha M.K."/>
            <person name="Richardson P.M."/>
            <person name="Rokhsar D.S."/>
        </authorList>
    </citation>
    <scope>NUCLEOTIDE SEQUENCE [LARGE SCALE GENOMIC DNA]</scope>
    <source>
        <strain evidence="16">Nigerian</strain>
    </source>
</reference>
<evidence type="ECO:0000256" key="1">
    <source>
        <dbReference type="ARBA" id="ARBA00001970"/>
    </source>
</evidence>
<comment type="subcellular location">
    <subcellularLocation>
        <location evidence="2">Membrane</location>
        <topology evidence="2">Multi-pass membrane protein</topology>
    </subcellularLocation>
</comment>
<evidence type="ECO:0000256" key="3">
    <source>
        <dbReference type="ARBA" id="ARBA00009195"/>
    </source>
</evidence>
<evidence type="ECO:0000259" key="13">
    <source>
        <dbReference type="PROSITE" id="PS50836"/>
    </source>
</evidence>
<keyword evidence="10" id="KW-0325">Glycoprotein</keyword>
<dbReference type="CTD" id="391059"/>
<dbReference type="PROSITE" id="PS50836">
    <property type="entry name" value="DOMON"/>
    <property type="match status" value="1"/>
</dbReference>
<dbReference type="GO" id="GO:0016722">
    <property type="term" value="F:oxidoreductase activity, acting on metal ions"/>
    <property type="evidence" value="ECO:0000318"/>
    <property type="project" value="GO_Central"/>
</dbReference>
<dbReference type="Proteomes" id="UP000008143">
    <property type="component" value="Chromosome 4"/>
</dbReference>
<dbReference type="AlphaFoldDB" id="A0A6I8Q6U8"/>
<keyword evidence="8" id="KW-0408">Iron</keyword>
<feature type="transmembrane region" description="Helical" evidence="11">
    <location>
        <begin position="417"/>
        <end position="436"/>
    </location>
</feature>
<feature type="chain" id="PRO_5044633858" evidence="12">
    <location>
        <begin position="27"/>
        <end position="639"/>
    </location>
</feature>
<name>A0A6I8Q6U8_XENTR</name>
<dbReference type="CDD" id="cd08760">
    <property type="entry name" value="Cyt_b561_FRRS1_like"/>
    <property type="match status" value="1"/>
</dbReference>
<protein>
    <submittedName>
        <fullName evidence="16 18">Ferric-chelate reductase 1</fullName>
    </submittedName>
</protein>
<evidence type="ECO:0000259" key="14">
    <source>
        <dbReference type="PROSITE" id="PS50939"/>
    </source>
</evidence>
<feature type="transmembrane region" description="Helical" evidence="11">
    <location>
        <begin position="448"/>
        <end position="467"/>
    </location>
</feature>
<dbReference type="PANTHER" id="PTHR45828">
    <property type="entry name" value="CYTOCHROME B561/FERRIC REDUCTASE TRANSMEMBRANE"/>
    <property type="match status" value="1"/>
</dbReference>
<dbReference type="AGR" id="Xenbase:XB-GENE-989220"/>
<evidence type="ECO:0000256" key="5">
    <source>
        <dbReference type="ARBA" id="ARBA00022692"/>
    </source>
</evidence>
<evidence type="ECO:0000313" key="17">
    <source>
        <dbReference type="Proteomes" id="UP000008143"/>
    </source>
</evidence>
<dbReference type="GO" id="GO:0006879">
    <property type="term" value="P:intracellular iron ion homeostasis"/>
    <property type="evidence" value="ECO:0000318"/>
    <property type="project" value="GO_Central"/>
</dbReference>
<dbReference type="GeneTree" id="ENSGT00940000157704"/>
<keyword evidence="12" id="KW-0732">Signal</keyword>
<dbReference type="CDD" id="cd09628">
    <property type="entry name" value="DOMON_SDR_2_like"/>
    <property type="match status" value="1"/>
</dbReference>
<evidence type="ECO:0000256" key="8">
    <source>
        <dbReference type="ARBA" id="ARBA00023004"/>
    </source>
</evidence>
<dbReference type="InterPro" id="IPR002861">
    <property type="entry name" value="Reeler_dom"/>
</dbReference>
<dbReference type="RefSeq" id="XP_002937007.1">
    <property type="nucleotide sequence ID" value="XM_002936961.5"/>
</dbReference>
<dbReference type="Xenbase" id="XB-GENE-989220">
    <property type="gene designation" value="frrs1"/>
</dbReference>
<feature type="domain" description="Reelin" evidence="15">
    <location>
        <begin position="17"/>
        <end position="182"/>
    </location>
</feature>
<keyword evidence="7 11" id="KW-1133">Transmembrane helix</keyword>
<reference evidence="18" key="3">
    <citation type="submission" date="2025-04" db="UniProtKB">
        <authorList>
            <consortium name="RefSeq"/>
        </authorList>
    </citation>
    <scope>IDENTIFICATION</scope>
    <source>
        <strain evidence="18">Nigerian</strain>
        <tissue evidence="18">Liver and blood</tissue>
    </source>
</reference>
<keyword evidence="4" id="KW-0813">Transport</keyword>
<sequence>MQDSKMIPLVIFLIFLCTCALTPVTGYPSGKVTSACRSMRPDHGHAPQAEPIHSINVDKTIFNPGDRIKVTLSGSRFNGFLVQARDVENLDGSAVGSFALIDERVSQLLTCGGIQNSAVSHTSKERKLQVEFFWIAPANSPKHVQFLATVVEKYKIYWVKIAGPIISQPNTPPIPSKNHSSMIPVVPPSLHKRFSPAGCGSTKFCIRNPVSCDPEHNPKCFFLSFRKDGQSVLVEMSGPGQGYISFALSYDHWMGDDDAYLCVKEDQGVQINPAYIRGRSHPEVSSPDVLRDVAWRLEDGVIQCSFKRNIQIPASKERFDLGGSYYIFLADGDAKDGLLLRHQRQPLMTNRMYNISGFPEDVGGSRSPLIIKFHGAMMFVAWMTTVSIGVIIARFFKPVWPTSSLFGEKIWFQIHRCLMITTVILTAIAFVLPFIYRGYFSKRAGYHPHLGVTVMILTVLQPVLAVFRPPPQTPRRGIFNWTHWATGTAARIIAVTAMFIGMDLQALDLPDPWDTYTMVGFVLWHVFVDLLLEAHGFCLLKKEYISKLPCHLQALHQYGLFIGGSKQSDPQSAKVVLVPSVLEGHAGHSAKTMEEDQVGILNSSPDEAEGHTFKKIVLTVYICGNLAFLITFLAAINQI</sequence>
<dbReference type="OMA" id="KVYWKAP"/>
<dbReference type="PROSITE" id="PS51019">
    <property type="entry name" value="REELIN"/>
    <property type="match status" value="1"/>
</dbReference>
<dbReference type="Gene3D" id="2.60.40.4060">
    <property type="entry name" value="Reeler domain"/>
    <property type="match status" value="1"/>
</dbReference>
<keyword evidence="5 11" id="KW-0812">Transmembrane</keyword>
<reference evidence="16" key="2">
    <citation type="submission" date="2020-05" db="UniProtKB">
        <authorList>
            <consortium name="Ensembl"/>
        </authorList>
    </citation>
    <scope>IDENTIFICATION</scope>
</reference>
<evidence type="ECO:0000313" key="19">
    <source>
        <dbReference type="Xenbase" id="XB-GENE-989220"/>
    </source>
</evidence>
<dbReference type="PROSITE" id="PS50939">
    <property type="entry name" value="CYTOCHROME_B561"/>
    <property type="match status" value="1"/>
</dbReference>
<evidence type="ECO:0000256" key="11">
    <source>
        <dbReference type="SAM" id="Phobius"/>
    </source>
</evidence>
<dbReference type="GeneID" id="100497064"/>
<dbReference type="Pfam" id="PF03351">
    <property type="entry name" value="DOMON"/>
    <property type="match status" value="1"/>
</dbReference>
<evidence type="ECO:0000256" key="4">
    <source>
        <dbReference type="ARBA" id="ARBA00022448"/>
    </source>
</evidence>
<dbReference type="Bgee" id="ENSXETG00000011666">
    <property type="expression patterns" value="Expressed in egg cell and 15 other cell types or tissues"/>
</dbReference>
<evidence type="ECO:0000259" key="15">
    <source>
        <dbReference type="PROSITE" id="PS51019"/>
    </source>
</evidence>
<feature type="transmembrane region" description="Helical" evidence="11">
    <location>
        <begin position="616"/>
        <end position="636"/>
    </location>
</feature>
<evidence type="ECO:0000256" key="6">
    <source>
        <dbReference type="ARBA" id="ARBA00022982"/>
    </source>
</evidence>
<dbReference type="Pfam" id="PF02014">
    <property type="entry name" value="Reeler"/>
    <property type="match status" value="1"/>
</dbReference>
<dbReference type="FunFam" id="2.60.40.4060:FF:000003">
    <property type="entry name" value="Ferric chelate reductase 1"/>
    <property type="match status" value="1"/>
</dbReference>
<accession>A0A6I8Q6U8</accession>
<feature type="domain" description="Cytochrome b561" evidence="14">
    <location>
        <begin position="336"/>
        <end position="535"/>
    </location>
</feature>
<dbReference type="SMART" id="SM00665">
    <property type="entry name" value="B561"/>
    <property type="match status" value="1"/>
</dbReference>
<feature type="signal peptide" evidence="12">
    <location>
        <begin position="1"/>
        <end position="26"/>
    </location>
</feature>
<dbReference type="OrthoDB" id="6372137at2759"/>
<evidence type="ECO:0000313" key="16">
    <source>
        <dbReference type="Ensembl" id="ENSXETP00000065216"/>
    </source>
</evidence>
<keyword evidence="9 11" id="KW-0472">Membrane</keyword>
<dbReference type="GO" id="GO:0016020">
    <property type="term" value="C:membrane"/>
    <property type="evidence" value="ECO:0000318"/>
    <property type="project" value="GO_Central"/>
</dbReference>
<feature type="domain" description="DOMON" evidence="13">
    <location>
        <begin position="219"/>
        <end position="332"/>
    </location>
</feature>
<dbReference type="InterPro" id="IPR005018">
    <property type="entry name" value="DOMON_domain"/>
</dbReference>
<evidence type="ECO:0000256" key="12">
    <source>
        <dbReference type="SAM" id="SignalP"/>
    </source>
</evidence>
<feature type="transmembrane region" description="Helical" evidence="11">
    <location>
        <begin position="521"/>
        <end position="540"/>
    </location>
</feature>
<keyword evidence="17" id="KW-1185">Reference proteome</keyword>
<dbReference type="KEGG" id="xtr:100497064"/>
<dbReference type="InterPro" id="IPR006593">
    <property type="entry name" value="Cyt_b561/ferric_Rdtase_TM"/>
</dbReference>
<dbReference type="SMART" id="SM00664">
    <property type="entry name" value="DoH"/>
    <property type="match status" value="1"/>
</dbReference>
<evidence type="ECO:0000256" key="9">
    <source>
        <dbReference type="ARBA" id="ARBA00023136"/>
    </source>
</evidence>
<evidence type="ECO:0000313" key="18">
    <source>
        <dbReference type="RefSeq" id="XP_002937007.1"/>
    </source>
</evidence>
<organism evidence="16">
    <name type="scientific">Xenopus tropicalis</name>
    <name type="common">Western clawed frog</name>
    <name type="synonym">Silurana tropicalis</name>
    <dbReference type="NCBI Taxonomy" id="8364"/>
    <lineage>
        <taxon>Eukaryota</taxon>
        <taxon>Metazoa</taxon>
        <taxon>Chordata</taxon>
        <taxon>Craniata</taxon>
        <taxon>Vertebrata</taxon>
        <taxon>Euteleostomi</taxon>
        <taxon>Amphibia</taxon>
        <taxon>Batrachia</taxon>
        <taxon>Anura</taxon>
        <taxon>Pipoidea</taxon>
        <taxon>Pipidae</taxon>
        <taxon>Xenopodinae</taxon>
        <taxon>Xenopus</taxon>
        <taxon>Silurana</taxon>
    </lineage>
</organism>
<feature type="transmembrane region" description="Helical" evidence="11">
    <location>
        <begin position="479"/>
        <end position="501"/>
    </location>
</feature>
<evidence type="ECO:0000256" key="2">
    <source>
        <dbReference type="ARBA" id="ARBA00004141"/>
    </source>
</evidence>
<evidence type="ECO:0000256" key="7">
    <source>
        <dbReference type="ARBA" id="ARBA00022989"/>
    </source>
</evidence>
<dbReference type="InterPro" id="IPR042307">
    <property type="entry name" value="Reeler_sf"/>
</dbReference>
<proteinExistence type="inferred from homology"/>